<protein>
    <submittedName>
        <fullName evidence="2">Uncharacterized protein</fullName>
    </submittedName>
</protein>
<feature type="region of interest" description="Disordered" evidence="1">
    <location>
        <begin position="167"/>
        <end position="219"/>
    </location>
</feature>
<name>A0AAE1RYJ0_9SOLA</name>
<feature type="compositionally biased region" description="Polar residues" evidence="1">
    <location>
        <begin position="195"/>
        <end position="207"/>
    </location>
</feature>
<sequence length="219" mass="25090">MKKVTFIEGIPYVKWMSMEVSRMEEETKKEQAQKYERQGTYRGRTIQKYVPKVLSSGKVVTYPVTNVNKEGQHHNKARSKEVMKVINYKFDRLSSINEEEGICSETNKLVEDKINEDDRIENIVDTVEDGFMEVEIASEISQKLLLKKRDKVAVLLSVEVNMQSSIRTNNIPTSPEGSKHVMSKNEWVMSEDLQSDGSSSLYNSNIEEGQVKEDDAESL</sequence>
<feature type="compositionally biased region" description="Polar residues" evidence="1">
    <location>
        <begin position="167"/>
        <end position="176"/>
    </location>
</feature>
<evidence type="ECO:0000313" key="3">
    <source>
        <dbReference type="Proteomes" id="UP001291623"/>
    </source>
</evidence>
<keyword evidence="3" id="KW-1185">Reference proteome</keyword>
<reference evidence="2" key="1">
    <citation type="submission" date="2023-12" db="EMBL/GenBank/DDBJ databases">
        <title>Genome assembly of Anisodus tanguticus.</title>
        <authorList>
            <person name="Wang Y.-J."/>
        </authorList>
    </citation>
    <scope>NUCLEOTIDE SEQUENCE</scope>
    <source>
        <strain evidence="2">KB-2021</strain>
        <tissue evidence="2">Leaf</tissue>
    </source>
</reference>
<dbReference type="AlphaFoldDB" id="A0AAE1RYJ0"/>
<evidence type="ECO:0000313" key="2">
    <source>
        <dbReference type="EMBL" id="KAK4360181.1"/>
    </source>
</evidence>
<comment type="caution">
    <text evidence="2">The sequence shown here is derived from an EMBL/GenBank/DDBJ whole genome shotgun (WGS) entry which is preliminary data.</text>
</comment>
<evidence type="ECO:0000256" key="1">
    <source>
        <dbReference type="SAM" id="MobiDB-lite"/>
    </source>
</evidence>
<accession>A0AAE1RYJ0</accession>
<dbReference type="Proteomes" id="UP001291623">
    <property type="component" value="Unassembled WGS sequence"/>
</dbReference>
<gene>
    <name evidence="2" type="ORF">RND71_019133</name>
</gene>
<organism evidence="2 3">
    <name type="scientific">Anisodus tanguticus</name>
    <dbReference type="NCBI Taxonomy" id="243964"/>
    <lineage>
        <taxon>Eukaryota</taxon>
        <taxon>Viridiplantae</taxon>
        <taxon>Streptophyta</taxon>
        <taxon>Embryophyta</taxon>
        <taxon>Tracheophyta</taxon>
        <taxon>Spermatophyta</taxon>
        <taxon>Magnoliopsida</taxon>
        <taxon>eudicotyledons</taxon>
        <taxon>Gunneridae</taxon>
        <taxon>Pentapetalae</taxon>
        <taxon>asterids</taxon>
        <taxon>lamiids</taxon>
        <taxon>Solanales</taxon>
        <taxon>Solanaceae</taxon>
        <taxon>Solanoideae</taxon>
        <taxon>Hyoscyameae</taxon>
        <taxon>Anisodus</taxon>
    </lineage>
</organism>
<dbReference type="EMBL" id="JAVYJV010000010">
    <property type="protein sequence ID" value="KAK4360181.1"/>
    <property type="molecule type" value="Genomic_DNA"/>
</dbReference>
<proteinExistence type="predicted"/>